<evidence type="ECO:0000256" key="6">
    <source>
        <dbReference type="SAM" id="Phobius"/>
    </source>
</evidence>
<sequence>SWPPPNHIDPETHGPANVIVELSLLGLATVLLAIRLYARVKISRGFGRDDVLIFLAYTPAAAFVILEVVAHHKLDRDRHTWDVRLHLATLSLQVGLVEQILFALATGFTKLSILALIYRVTASSTGRTKHVVLVLSGVVALDTLVFVLVTIFQCSPISDIWTISLAPQRCIDQGSHLIAASVLNTLQDFLIVFVPIKTVLSLDLPLTQRITILLLFAGGFLVCIAGSVRTYFSWLMVTSSDGDINWHQYDMMLAGAVELFLGIICASFPATKPFFLRYFPRLL</sequence>
<feature type="non-terminal residue" evidence="8">
    <location>
        <position position="1"/>
    </location>
</feature>
<keyword evidence="2 6" id="KW-0812">Transmembrane</keyword>
<feature type="transmembrane region" description="Helical" evidence="6">
    <location>
        <begin position="130"/>
        <end position="152"/>
    </location>
</feature>
<keyword evidence="9" id="KW-1185">Reference proteome</keyword>
<dbReference type="InterPro" id="IPR049326">
    <property type="entry name" value="Rhodopsin_dom_fungi"/>
</dbReference>
<keyword evidence="4 6" id="KW-0472">Membrane</keyword>
<dbReference type="InterPro" id="IPR052337">
    <property type="entry name" value="SAT4-like"/>
</dbReference>
<evidence type="ECO:0000259" key="7">
    <source>
        <dbReference type="Pfam" id="PF20684"/>
    </source>
</evidence>
<dbReference type="Pfam" id="PF20684">
    <property type="entry name" value="Fung_rhodopsin"/>
    <property type="match status" value="1"/>
</dbReference>
<proteinExistence type="inferred from homology"/>
<evidence type="ECO:0000256" key="1">
    <source>
        <dbReference type="ARBA" id="ARBA00004141"/>
    </source>
</evidence>
<feature type="transmembrane region" description="Helical" evidence="6">
    <location>
        <begin position="212"/>
        <end position="232"/>
    </location>
</feature>
<dbReference type="GO" id="GO:0016020">
    <property type="term" value="C:membrane"/>
    <property type="evidence" value="ECO:0007669"/>
    <property type="project" value="UniProtKB-SubCell"/>
</dbReference>
<name>A0AA40BMG8_9PEZI</name>
<feature type="non-terminal residue" evidence="8">
    <location>
        <position position="283"/>
    </location>
</feature>
<evidence type="ECO:0000313" key="8">
    <source>
        <dbReference type="EMBL" id="KAK0736868.1"/>
    </source>
</evidence>
<evidence type="ECO:0000313" key="9">
    <source>
        <dbReference type="Proteomes" id="UP001172159"/>
    </source>
</evidence>
<comment type="similarity">
    <text evidence="5">Belongs to the SAT4 family.</text>
</comment>
<feature type="transmembrane region" description="Helical" evidence="6">
    <location>
        <begin position="18"/>
        <end position="38"/>
    </location>
</feature>
<comment type="subcellular location">
    <subcellularLocation>
        <location evidence="1">Membrane</location>
        <topology evidence="1">Multi-pass membrane protein</topology>
    </subcellularLocation>
</comment>
<protein>
    <recommendedName>
        <fullName evidence="7">Rhodopsin domain-containing protein</fullName>
    </recommendedName>
</protein>
<accession>A0AA40BMG8</accession>
<dbReference type="PANTHER" id="PTHR33048:SF129">
    <property type="entry name" value="INTEGRAL MEMBRANE PROTEIN-RELATED"/>
    <property type="match status" value="1"/>
</dbReference>
<dbReference type="PANTHER" id="PTHR33048">
    <property type="entry name" value="PTH11-LIKE INTEGRAL MEMBRANE PROTEIN (AFU_ORTHOLOGUE AFUA_5G11245)"/>
    <property type="match status" value="1"/>
</dbReference>
<comment type="caution">
    <text evidence="8">The sequence shown here is derived from an EMBL/GenBank/DDBJ whole genome shotgun (WGS) entry which is preliminary data.</text>
</comment>
<dbReference type="EMBL" id="JAUKTV010000005">
    <property type="protein sequence ID" value="KAK0736868.1"/>
    <property type="molecule type" value="Genomic_DNA"/>
</dbReference>
<feature type="transmembrane region" description="Helical" evidence="6">
    <location>
        <begin position="252"/>
        <end position="271"/>
    </location>
</feature>
<feature type="transmembrane region" description="Helical" evidence="6">
    <location>
        <begin position="50"/>
        <end position="70"/>
    </location>
</feature>
<evidence type="ECO:0000256" key="5">
    <source>
        <dbReference type="ARBA" id="ARBA00038359"/>
    </source>
</evidence>
<evidence type="ECO:0000256" key="2">
    <source>
        <dbReference type="ARBA" id="ARBA00022692"/>
    </source>
</evidence>
<reference evidence="8" key="1">
    <citation type="submission" date="2023-06" db="EMBL/GenBank/DDBJ databases">
        <title>Genome-scale phylogeny and comparative genomics of the fungal order Sordariales.</title>
        <authorList>
            <consortium name="Lawrence Berkeley National Laboratory"/>
            <person name="Hensen N."/>
            <person name="Bonometti L."/>
            <person name="Westerberg I."/>
            <person name="Brannstrom I.O."/>
            <person name="Guillou S."/>
            <person name="Cros-Aarteil S."/>
            <person name="Calhoun S."/>
            <person name="Haridas S."/>
            <person name="Kuo A."/>
            <person name="Mondo S."/>
            <person name="Pangilinan J."/>
            <person name="Riley R."/>
            <person name="Labutti K."/>
            <person name="Andreopoulos B."/>
            <person name="Lipzen A."/>
            <person name="Chen C."/>
            <person name="Yanf M."/>
            <person name="Daum C."/>
            <person name="Ng V."/>
            <person name="Clum A."/>
            <person name="Steindorff A."/>
            <person name="Ohm R."/>
            <person name="Martin F."/>
            <person name="Silar P."/>
            <person name="Natvig D."/>
            <person name="Lalanne C."/>
            <person name="Gautier V."/>
            <person name="Ament-Velasquez S.L."/>
            <person name="Kruys A."/>
            <person name="Hutchinson M.I."/>
            <person name="Powell A.J."/>
            <person name="Barry K."/>
            <person name="Miller A.N."/>
            <person name="Grigoriev I.V."/>
            <person name="Debuchy R."/>
            <person name="Gladieux P."/>
            <person name="Thoren M.H."/>
            <person name="Johannesson H."/>
        </authorList>
    </citation>
    <scope>NUCLEOTIDE SEQUENCE</scope>
    <source>
        <strain evidence="8">CBS 540.89</strain>
    </source>
</reference>
<feature type="domain" description="Rhodopsin" evidence="7">
    <location>
        <begin position="34"/>
        <end position="275"/>
    </location>
</feature>
<organism evidence="8 9">
    <name type="scientific">Apiosordaria backusii</name>
    <dbReference type="NCBI Taxonomy" id="314023"/>
    <lineage>
        <taxon>Eukaryota</taxon>
        <taxon>Fungi</taxon>
        <taxon>Dikarya</taxon>
        <taxon>Ascomycota</taxon>
        <taxon>Pezizomycotina</taxon>
        <taxon>Sordariomycetes</taxon>
        <taxon>Sordariomycetidae</taxon>
        <taxon>Sordariales</taxon>
        <taxon>Lasiosphaeriaceae</taxon>
        <taxon>Apiosordaria</taxon>
    </lineage>
</organism>
<gene>
    <name evidence="8" type="ORF">B0T21DRAFT_275393</name>
</gene>
<dbReference type="Proteomes" id="UP001172159">
    <property type="component" value="Unassembled WGS sequence"/>
</dbReference>
<feature type="transmembrane region" description="Helical" evidence="6">
    <location>
        <begin position="90"/>
        <end position="118"/>
    </location>
</feature>
<keyword evidence="3 6" id="KW-1133">Transmembrane helix</keyword>
<dbReference type="AlphaFoldDB" id="A0AA40BMG8"/>
<evidence type="ECO:0000256" key="4">
    <source>
        <dbReference type="ARBA" id="ARBA00023136"/>
    </source>
</evidence>
<evidence type="ECO:0000256" key="3">
    <source>
        <dbReference type="ARBA" id="ARBA00022989"/>
    </source>
</evidence>